<dbReference type="AlphaFoldDB" id="A0A1G2QPM7"/>
<dbReference type="Proteomes" id="UP000177140">
    <property type="component" value="Unassembled WGS sequence"/>
</dbReference>
<reference evidence="2 3" key="1">
    <citation type="journal article" date="2016" name="Nat. Commun.">
        <title>Thousands of microbial genomes shed light on interconnected biogeochemical processes in an aquifer system.</title>
        <authorList>
            <person name="Anantharaman K."/>
            <person name="Brown C.T."/>
            <person name="Hug L.A."/>
            <person name="Sharon I."/>
            <person name="Castelle C.J."/>
            <person name="Probst A.J."/>
            <person name="Thomas B.C."/>
            <person name="Singh A."/>
            <person name="Wilkins M.J."/>
            <person name="Karaoz U."/>
            <person name="Brodie E.L."/>
            <person name="Williams K.H."/>
            <person name="Hubbard S.S."/>
            <person name="Banfield J.F."/>
        </authorList>
    </citation>
    <scope>NUCLEOTIDE SEQUENCE [LARGE SCALE GENOMIC DNA]</scope>
</reference>
<protein>
    <submittedName>
        <fullName evidence="2">Uncharacterized protein</fullName>
    </submittedName>
</protein>
<proteinExistence type="predicted"/>
<feature type="compositionally biased region" description="Basic residues" evidence="1">
    <location>
        <begin position="23"/>
        <end position="39"/>
    </location>
</feature>
<feature type="region of interest" description="Disordered" evidence="1">
    <location>
        <begin position="16"/>
        <end position="39"/>
    </location>
</feature>
<name>A0A1G2QPM7_9BACT</name>
<evidence type="ECO:0000256" key="1">
    <source>
        <dbReference type="SAM" id="MobiDB-lite"/>
    </source>
</evidence>
<sequence length="95" mass="11163">MPLVVQEEATRWSERETTGVISRKTKKEKRRDRIKRMKSQCRHPEGYNIGHGEVQCVCGTILKVRQIPTQFAILPPVNSAEWFEEQKRSRRRTAV</sequence>
<accession>A0A1G2QPM7</accession>
<organism evidence="2 3">
    <name type="scientific">Candidatus Vogelbacteria bacterium RIFOXYD2_FULL_44_9</name>
    <dbReference type="NCBI Taxonomy" id="1802441"/>
    <lineage>
        <taxon>Bacteria</taxon>
        <taxon>Candidatus Vogeliibacteriota</taxon>
    </lineage>
</organism>
<dbReference type="EMBL" id="MHTM01000009">
    <property type="protein sequence ID" value="OHA62584.1"/>
    <property type="molecule type" value="Genomic_DNA"/>
</dbReference>
<evidence type="ECO:0000313" key="3">
    <source>
        <dbReference type="Proteomes" id="UP000177140"/>
    </source>
</evidence>
<comment type="caution">
    <text evidence="2">The sequence shown here is derived from an EMBL/GenBank/DDBJ whole genome shotgun (WGS) entry which is preliminary data.</text>
</comment>
<gene>
    <name evidence="2" type="ORF">A2556_01750</name>
</gene>
<evidence type="ECO:0000313" key="2">
    <source>
        <dbReference type="EMBL" id="OHA62584.1"/>
    </source>
</evidence>